<gene>
    <name evidence="3" type="ORF">IRL76_08305</name>
</gene>
<dbReference type="Gene3D" id="1.10.10.10">
    <property type="entry name" value="Winged helix-like DNA-binding domain superfamily/Winged helix DNA-binding domain"/>
    <property type="match status" value="1"/>
</dbReference>
<feature type="domain" description="Transcription regulator PadR N-terminal" evidence="2">
    <location>
        <begin position="27"/>
        <end position="85"/>
    </location>
</feature>
<dbReference type="AlphaFoldDB" id="A0A7S8F2F1"/>
<evidence type="ECO:0000256" key="1">
    <source>
        <dbReference type="SAM" id="MobiDB-lite"/>
    </source>
</evidence>
<organism evidence="3 4">
    <name type="scientific">Qipengyuania soli</name>
    <dbReference type="NCBI Taxonomy" id="2782568"/>
    <lineage>
        <taxon>Bacteria</taxon>
        <taxon>Pseudomonadati</taxon>
        <taxon>Pseudomonadota</taxon>
        <taxon>Alphaproteobacteria</taxon>
        <taxon>Sphingomonadales</taxon>
        <taxon>Erythrobacteraceae</taxon>
        <taxon>Qipengyuania</taxon>
    </lineage>
</organism>
<dbReference type="Pfam" id="PF03551">
    <property type="entry name" value="PadR"/>
    <property type="match status" value="1"/>
</dbReference>
<proteinExistence type="predicted"/>
<evidence type="ECO:0000313" key="3">
    <source>
        <dbReference type="EMBL" id="QPC97902.1"/>
    </source>
</evidence>
<dbReference type="KEGG" id="qso:IRL76_08305"/>
<dbReference type="SUPFAM" id="SSF46785">
    <property type="entry name" value="Winged helix' DNA-binding domain"/>
    <property type="match status" value="1"/>
</dbReference>
<name>A0A7S8F2F1_9SPHN</name>
<dbReference type="EMBL" id="CP064654">
    <property type="protein sequence ID" value="QPC97902.1"/>
    <property type="molecule type" value="Genomic_DNA"/>
</dbReference>
<dbReference type="InterPro" id="IPR036390">
    <property type="entry name" value="WH_DNA-bd_sf"/>
</dbReference>
<dbReference type="InterPro" id="IPR036388">
    <property type="entry name" value="WH-like_DNA-bd_sf"/>
</dbReference>
<keyword evidence="4" id="KW-1185">Reference proteome</keyword>
<sequence length="105" mass="11783">MQRNRRPSLQTLRVLAALAERPRDWLYGLEIAERTALKSGSLYPILIRCAERGLLESQWLDPIEPGRPPRHAYRILPAGIRALEEAGGSSAPTTNPITSSREYFA</sequence>
<protein>
    <submittedName>
        <fullName evidence="3">Helix-turn-helix transcriptional regulator</fullName>
    </submittedName>
</protein>
<dbReference type="RefSeq" id="WP_200980913.1">
    <property type="nucleotide sequence ID" value="NZ_CP064654.1"/>
</dbReference>
<feature type="region of interest" description="Disordered" evidence="1">
    <location>
        <begin position="85"/>
        <end position="105"/>
    </location>
</feature>
<reference evidence="3 4" key="1">
    <citation type="submission" date="2020-11" db="EMBL/GenBank/DDBJ databases">
        <title>The genome sequence of Erythrobacter sp. 6D36.</title>
        <authorList>
            <person name="Liu Y."/>
        </authorList>
    </citation>
    <scope>NUCLEOTIDE SEQUENCE [LARGE SCALE GENOMIC DNA]</scope>
    <source>
        <strain evidence="3 4">6D36</strain>
    </source>
</reference>
<accession>A0A7S8F2F1</accession>
<feature type="compositionally biased region" description="Polar residues" evidence="1">
    <location>
        <begin position="90"/>
        <end position="105"/>
    </location>
</feature>
<dbReference type="InterPro" id="IPR005149">
    <property type="entry name" value="Tscrpt_reg_PadR_N"/>
</dbReference>
<evidence type="ECO:0000259" key="2">
    <source>
        <dbReference type="Pfam" id="PF03551"/>
    </source>
</evidence>
<evidence type="ECO:0000313" key="4">
    <source>
        <dbReference type="Proteomes" id="UP000594459"/>
    </source>
</evidence>
<dbReference type="Proteomes" id="UP000594459">
    <property type="component" value="Chromosome"/>
</dbReference>